<dbReference type="Gene3D" id="1.10.1660.10">
    <property type="match status" value="1"/>
</dbReference>
<keyword evidence="3" id="KW-1185">Reference proteome</keyword>
<evidence type="ECO:0000259" key="1">
    <source>
        <dbReference type="Pfam" id="PF13411"/>
    </source>
</evidence>
<dbReference type="RefSeq" id="WP_204010250.1">
    <property type="nucleotide sequence ID" value="NZ_BOOG01000007.1"/>
</dbReference>
<feature type="domain" description="HTH merR-type" evidence="1">
    <location>
        <begin position="45"/>
        <end position="99"/>
    </location>
</feature>
<dbReference type="InterPro" id="IPR000551">
    <property type="entry name" value="MerR-type_HTH_dom"/>
</dbReference>
<dbReference type="GO" id="GO:0003677">
    <property type="term" value="F:DNA binding"/>
    <property type="evidence" value="ECO:0007669"/>
    <property type="project" value="InterPro"/>
</dbReference>
<dbReference type="AlphaFoldDB" id="A0A8J3VXP1"/>
<gene>
    <name evidence="2" type="ORF">Mth01_03860</name>
</gene>
<dbReference type="Proteomes" id="UP000610966">
    <property type="component" value="Unassembled WGS sequence"/>
</dbReference>
<name>A0A8J3VXP1_9ACTN</name>
<dbReference type="GO" id="GO:0006355">
    <property type="term" value="P:regulation of DNA-templated transcription"/>
    <property type="evidence" value="ECO:0007669"/>
    <property type="project" value="InterPro"/>
</dbReference>
<organism evidence="2 3">
    <name type="scientific">Sphaerimonospora thailandensis</name>
    <dbReference type="NCBI Taxonomy" id="795644"/>
    <lineage>
        <taxon>Bacteria</taxon>
        <taxon>Bacillati</taxon>
        <taxon>Actinomycetota</taxon>
        <taxon>Actinomycetes</taxon>
        <taxon>Streptosporangiales</taxon>
        <taxon>Streptosporangiaceae</taxon>
        <taxon>Sphaerimonospora</taxon>
    </lineage>
</organism>
<dbReference type="Pfam" id="PF13411">
    <property type="entry name" value="MerR_1"/>
    <property type="match status" value="1"/>
</dbReference>
<proteinExistence type="predicted"/>
<protein>
    <recommendedName>
        <fullName evidence="1">HTH merR-type domain-containing protein</fullName>
    </recommendedName>
</protein>
<accession>A0A8J3VXP1</accession>
<dbReference type="InterPro" id="IPR009061">
    <property type="entry name" value="DNA-bd_dom_put_sf"/>
</dbReference>
<evidence type="ECO:0000313" key="2">
    <source>
        <dbReference type="EMBL" id="GIH68133.1"/>
    </source>
</evidence>
<reference evidence="2" key="1">
    <citation type="submission" date="2021-01" db="EMBL/GenBank/DDBJ databases">
        <title>Whole genome shotgun sequence of Sphaerimonospora thailandensis NBRC 107569.</title>
        <authorList>
            <person name="Komaki H."/>
            <person name="Tamura T."/>
        </authorList>
    </citation>
    <scope>NUCLEOTIDE SEQUENCE</scope>
    <source>
        <strain evidence="2">NBRC 107569</strain>
    </source>
</reference>
<comment type="caution">
    <text evidence="2">The sequence shown here is derived from an EMBL/GenBank/DDBJ whole genome shotgun (WGS) entry which is preliminary data.</text>
</comment>
<sequence>MDEAWTIGELARRAAALLGGGGVDGGVNGGVDGGVNGRVREVPNERLIRWYTTIGLLDPPLARRGRVAIYGRRHLLQLVAVKRRQADGLSIAAIQAELAGATDAMLQRIADLPADPPVEAAPASRDRFWVRDTAAHTMAAPAPETGSAPPDGVVFGVRLTPGVTVMLDGAGRTPTPDEAAAIRLAAGPLLAALTELGLTREGKKSP</sequence>
<dbReference type="SUPFAM" id="SSF46955">
    <property type="entry name" value="Putative DNA-binding domain"/>
    <property type="match status" value="1"/>
</dbReference>
<dbReference type="EMBL" id="BOOG01000007">
    <property type="protein sequence ID" value="GIH68133.1"/>
    <property type="molecule type" value="Genomic_DNA"/>
</dbReference>
<evidence type="ECO:0000313" key="3">
    <source>
        <dbReference type="Proteomes" id="UP000610966"/>
    </source>
</evidence>